<name>A0A1N6SA74_AQUAC</name>
<proteinExistence type="predicted"/>
<dbReference type="InterPro" id="IPR027417">
    <property type="entry name" value="P-loop_NTPase"/>
</dbReference>
<sequence>MSQILIGLAGRARVGKDTVARYLAAHLTLISYAFANPLKQALASMFHLTAAQLEGAEKEQPLPWLGKSPRELMQLLGTEWGRDLVHPQLWLLLAEQNLQLLAEHDQAMQGVVIRDVRFNNEADWIRSKGGVILHITRPDATAVAEHPSESGVRTYATDFTLVNDGTLEHLYDEVDRFISQLQRHRRHAA</sequence>
<organism evidence="1 2">
    <name type="scientific">Aquipseudomonas alcaligenes</name>
    <name type="common">Pseudomonas alcaligenes</name>
    <dbReference type="NCBI Taxonomy" id="43263"/>
    <lineage>
        <taxon>Bacteria</taxon>
        <taxon>Pseudomonadati</taxon>
        <taxon>Pseudomonadota</taxon>
        <taxon>Gammaproteobacteria</taxon>
        <taxon>Pseudomonadales</taxon>
        <taxon>Pseudomonadaceae</taxon>
        <taxon>Aquipseudomonas</taxon>
    </lineage>
</organism>
<evidence type="ECO:0008006" key="3">
    <source>
        <dbReference type="Google" id="ProtNLM"/>
    </source>
</evidence>
<dbReference type="RefSeq" id="WP_076426380.1">
    <property type="nucleotide sequence ID" value="NZ_FTMP01000003.1"/>
</dbReference>
<gene>
    <name evidence="1" type="ORF">SAMN05878282_103435</name>
</gene>
<evidence type="ECO:0000313" key="1">
    <source>
        <dbReference type="EMBL" id="SIQ37937.1"/>
    </source>
</evidence>
<dbReference type="SUPFAM" id="SSF52540">
    <property type="entry name" value="P-loop containing nucleoside triphosphate hydrolases"/>
    <property type="match status" value="1"/>
</dbReference>
<dbReference type="EMBL" id="FTMP01000003">
    <property type="protein sequence ID" value="SIQ37937.1"/>
    <property type="molecule type" value="Genomic_DNA"/>
</dbReference>
<dbReference type="Proteomes" id="UP000185841">
    <property type="component" value="Unassembled WGS sequence"/>
</dbReference>
<evidence type="ECO:0000313" key="2">
    <source>
        <dbReference type="Proteomes" id="UP000185841"/>
    </source>
</evidence>
<dbReference type="AlphaFoldDB" id="A0A1N6SA74"/>
<protein>
    <recommendedName>
        <fullName evidence="3">Deoxynucleotide monophosphate kinase</fullName>
    </recommendedName>
</protein>
<accession>A0A1N6SA74</accession>
<dbReference type="InterPro" id="IPR048444">
    <property type="entry name" value="DNMK"/>
</dbReference>
<dbReference type="Pfam" id="PF21448">
    <property type="entry name" value="DNMK"/>
    <property type="match status" value="2"/>
</dbReference>
<dbReference type="Gene3D" id="3.40.50.300">
    <property type="entry name" value="P-loop containing nucleotide triphosphate hydrolases"/>
    <property type="match status" value="1"/>
</dbReference>
<reference evidence="1 2" key="1">
    <citation type="submission" date="2017-01" db="EMBL/GenBank/DDBJ databases">
        <authorList>
            <person name="Mah S.A."/>
            <person name="Swanson W.J."/>
            <person name="Moy G.W."/>
            <person name="Vacquier V.D."/>
        </authorList>
    </citation>
    <scope>NUCLEOTIDE SEQUENCE [LARGE SCALE GENOMIC DNA]</scope>
    <source>
        <strain evidence="1 2">RU36E</strain>
    </source>
</reference>